<organism evidence="1 2">
    <name type="scientific">Arthrobacter crystallopoietes BAB-32</name>
    <dbReference type="NCBI Taxonomy" id="1246476"/>
    <lineage>
        <taxon>Bacteria</taxon>
        <taxon>Bacillati</taxon>
        <taxon>Actinomycetota</taxon>
        <taxon>Actinomycetes</taxon>
        <taxon>Micrococcales</taxon>
        <taxon>Micrococcaceae</taxon>
        <taxon>Crystallibacter</taxon>
    </lineage>
</organism>
<accession>N1UVX1</accession>
<gene>
    <name evidence="1" type="ORF">D477_016145</name>
</gene>
<evidence type="ECO:0000313" key="1">
    <source>
        <dbReference type="EMBL" id="EMY33200.1"/>
    </source>
</evidence>
<dbReference type="Proteomes" id="UP000010729">
    <property type="component" value="Unassembled WGS sequence"/>
</dbReference>
<keyword evidence="2" id="KW-1185">Reference proteome</keyword>
<sequence length="141" mass="15106">MLGYQSGEAGTMVQLDVAGVQDAASVMAAWAGLGPAWSIAGTAAGIGRSLFEQRILDPATEPPDEADAGLRRMWREPWFVWVATIGRNGFRRGFVNAGAAGHYLFGTSPDGRVQLAAQSSSIVWHTLRDAVEDVRYQEGTP</sequence>
<dbReference type="AlphaFoldDB" id="N1UVX1"/>
<reference evidence="1 2" key="1">
    <citation type="journal article" date="2013" name="Genome Announc.">
        <title>Draft Genome Sequence of Arthrobacter crystallopoietes Strain BAB-32, Revealing Genes for Bioremediation.</title>
        <authorList>
            <person name="Joshi M.N."/>
            <person name="Pandit A.S."/>
            <person name="Sharma A."/>
            <person name="Pandya R.V."/>
            <person name="Desai S.M."/>
            <person name="Saxena A.K."/>
            <person name="Bagatharia S.B."/>
        </authorList>
    </citation>
    <scope>NUCLEOTIDE SEQUENCE [LARGE SCALE GENOMIC DNA]</scope>
    <source>
        <strain evidence="1 2">BAB-32</strain>
    </source>
</reference>
<proteinExistence type="predicted"/>
<comment type="caution">
    <text evidence="1">The sequence shown here is derived from an EMBL/GenBank/DDBJ whole genome shotgun (WGS) entry which is preliminary data.</text>
</comment>
<evidence type="ECO:0000313" key="2">
    <source>
        <dbReference type="Proteomes" id="UP000010729"/>
    </source>
</evidence>
<name>N1UVX1_9MICC</name>
<dbReference type="EMBL" id="ANPE02000193">
    <property type="protein sequence ID" value="EMY33200.1"/>
    <property type="molecule type" value="Genomic_DNA"/>
</dbReference>
<protein>
    <submittedName>
        <fullName evidence="1">Uncharacterized protein</fullName>
    </submittedName>
</protein>